<comment type="caution">
    <text evidence="2">The sequence shown here is derived from an EMBL/GenBank/DDBJ whole genome shotgun (WGS) entry which is preliminary data.</text>
</comment>
<dbReference type="EMBL" id="JBBWUH010000001">
    <property type="protein sequence ID" value="KAK8176898.1"/>
    <property type="molecule type" value="Genomic_DNA"/>
</dbReference>
<reference evidence="2 3" key="1">
    <citation type="journal article" date="2022" name="G3 (Bethesda)">
        <title>Enemy or ally: a genomic approach to elucidate the lifestyle of Phyllosticta citrichinaensis.</title>
        <authorList>
            <person name="Buijs V.A."/>
            <person name="Groenewald J.Z."/>
            <person name="Haridas S."/>
            <person name="LaButti K.M."/>
            <person name="Lipzen A."/>
            <person name="Martin F.M."/>
            <person name="Barry K."/>
            <person name="Grigoriev I.V."/>
            <person name="Crous P.W."/>
            <person name="Seidl M.F."/>
        </authorList>
    </citation>
    <scope>NUCLEOTIDE SEQUENCE [LARGE SCALE GENOMIC DNA]</scope>
    <source>
        <strain evidence="2 3">CBS 129764</strain>
    </source>
</reference>
<evidence type="ECO:0000313" key="2">
    <source>
        <dbReference type="EMBL" id="KAK8176898.1"/>
    </source>
</evidence>
<gene>
    <name evidence="2" type="ORF">IWX90DRAFT_410409</name>
</gene>
<organism evidence="2 3">
    <name type="scientific">Phyllosticta citrichinensis</name>
    <dbReference type="NCBI Taxonomy" id="1130410"/>
    <lineage>
        <taxon>Eukaryota</taxon>
        <taxon>Fungi</taxon>
        <taxon>Dikarya</taxon>
        <taxon>Ascomycota</taxon>
        <taxon>Pezizomycotina</taxon>
        <taxon>Dothideomycetes</taxon>
        <taxon>Dothideomycetes incertae sedis</taxon>
        <taxon>Botryosphaeriales</taxon>
        <taxon>Phyllostictaceae</taxon>
        <taxon>Phyllosticta</taxon>
    </lineage>
</organism>
<proteinExistence type="predicted"/>
<evidence type="ECO:0000256" key="1">
    <source>
        <dbReference type="SAM" id="MobiDB-lite"/>
    </source>
</evidence>
<keyword evidence="3" id="KW-1185">Reference proteome</keyword>
<name>A0ABR1Y4X8_9PEZI</name>
<evidence type="ECO:0000313" key="3">
    <source>
        <dbReference type="Proteomes" id="UP001456524"/>
    </source>
</evidence>
<dbReference type="Proteomes" id="UP001456524">
    <property type="component" value="Unassembled WGS sequence"/>
</dbReference>
<accession>A0ABR1Y4X8</accession>
<protein>
    <submittedName>
        <fullName evidence="2">Uncharacterized protein</fullName>
    </submittedName>
</protein>
<feature type="region of interest" description="Disordered" evidence="1">
    <location>
        <begin position="214"/>
        <end position="235"/>
    </location>
</feature>
<feature type="compositionally biased region" description="Basic and acidic residues" evidence="1">
    <location>
        <begin position="96"/>
        <end position="115"/>
    </location>
</feature>
<sequence>MNTSTGSLSPGEKVVVVPRTEDGNEDESMAPCLLVAASRPLKLLKEITPGLGPVLQAGQWNQMFKAAWECDVKGSGAREGMGPAPTKATCAALGKRCRENDREETQRKRARKDATAAEVSTSAGPDNIDGVETGRQKVEIISLSDNSDDSNESSRSSSPYKRAPFRVQSGPSATRPAEDLDDEAQKEEGLLTKLQAVSPDIEWIRKSETETRLRGRGGAVSRGKRTTKKNAQGMIMMEAETGKVLLRKAEEF</sequence>
<feature type="region of interest" description="Disordered" evidence="1">
    <location>
        <begin position="96"/>
        <end position="183"/>
    </location>
</feature>